<comment type="caution">
    <text evidence="1">The sequence shown here is derived from an EMBL/GenBank/DDBJ whole genome shotgun (WGS) entry which is preliminary data.</text>
</comment>
<gene>
    <name evidence="1" type="ORF">PR048_024637</name>
</gene>
<proteinExistence type="predicted"/>
<dbReference type="InterPro" id="IPR021109">
    <property type="entry name" value="Peptidase_aspartic_dom_sf"/>
</dbReference>
<dbReference type="Proteomes" id="UP001159363">
    <property type="component" value="Chromosome 9"/>
</dbReference>
<evidence type="ECO:0000313" key="2">
    <source>
        <dbReference type="Proteomes" id="UP001159363"/>
    </source>
</evidence>
<dbReference type="EMBL" id="JARBHB010000010">
    <property type="protein sequence ID" value="KAJ8873802.1"/>
    <property type="molecule type" value="Genomic_DNA"/>
</dbReference>
<sequence length="404" mass="45184">MAASQDLARELKCLQMAKWRHFVECFENKLGQSIESFIETIESVASVMFWGDSEKLICCKLKLKGEAQNVMRAYPHMKISNFKPHKSHTSSFDKFFTCTPKSNETVRDYATRLRLTGCGMVADVPQHEASVLAPIFEENLMAVFLKGLKLSMQRFILSHSHHSFDKALQNAEEEAQNEFMSDGRSYTLAVESREDRSENTIIAATRTTCSETFQKGRDETQKRRRDETGFKGAKSVEIAVVTVIIRTIAIFLSVNFVEKLAIASHSVSPSPVRSISLHSGLFLDVNIQNTRCRLLVDIADRWGTLFQSLGQSVELYTSTGSKLDLLGSFEVDLGISELVCSHECVICENDMVFNADGLLGLDFLCAYGCEIDISNRVLKIGIDSFQLSERSMTGNAGVIIPRAR</sequence>
<dbReference type="Gene3D" id="2.40.70.10">
    <property type="entry name" value="Acid Proteases"/>
    <property type="match status" value="1"/>
</dbReference>
<protein>
    <recommendedName>
        <fullName evidence="3">Retrotransposon gag domain-containing protein</fullName>
    </recommendedName>
</protein>
<organism evidence="1 2">
    <name type="scientific">Dryococelus australis</name>
    <dbReference type="NCBI Taxonomy" id="614101"/>
    <lineage>
        <taxon>Eukaryota</taxon>
        <taxon>Metazoa</taxon>
        <taxon>Ecdysozoa</taxon>
        <taxon>Arthropoda</taxon>
        <taxon>Hexapoda</taxon>
        <taxon>Insecta</taxon>
        <taxon>Pterygota</taxon>
        <taxon>Neoptera</taxon>
        <taxon>Polyneoptera</taxon>
        <taxon>Phasmatodea</taxon>
        <taxon>Verophasmatodea</taxon>
        <taxon>Anareolatae</taxon>
        <taxon>Phasmatidae</taxon>
        <taxon>Eurycanthinae</taxon>
        <taxon>Dryococelus</taxon>
    </lineage>
</organism>
<accession>A0ABQ9GP72</accession>
<name>A0ABQ9GP72_9NEOP</name>
<evidence type="ECO:0000313" key="1">
    <source>
        <dbReference type="EMBL" id="KAJ8873802.1"/>
    </source>
</evidence>
<keyword evidence="2" id="KW-1185">Reference proteome</keyword>
<evidence type="ECO:0008006" key="3">
    <source>
        <dbReference type="Google" id="ProtNLM"/>
    </source>
</evidence>
<reference evidence="1 2" key="1">
    <citation type="submission" date="2023-02" db="EMBL/GenBank/DDBJ databases">
        <title>LHISI_Scaffold_Assembly.</title>
        <authorList>
            <person name="Stuart O.P."/>
            <person name="Cleave R."/>
            <person name="Magrath M.J.L."/>
            <person name="Mikheyev A.S."/>
        </authorList>
    </citation>
    <scope>NUCLEOTIDE SEQUENCE [LARGE SCALE GENOMIC DNA]</scope>
    <source>
        <strain evidence="1">Daus_M_001</strain>
        <tissue evidence="1">Leg muscle</tissue>
    </source>
</reference>